<evidence type="ECO:0000259" key="8">
    <source>
        <dbReference type="PROSITE" id="PS50145"/>
    </source>
</evidence>
<feature type="zinc finger region" description="TRAF-type" evidence="6">
    <location>
        <begin position="132"/>
        <end position="181"/>
    </location>
</feature>
<feature type="compositionally biased region" description="Polar residues" evidence="7">
    <location>
        <begin position="8"/>
        <end position="20"/>
    </location>
</feature>
<gene>
    <name evidence="9" type="ORF">RFI_30058</name>
</gene>
<comment type="subcellular location">
    <subcellularLocation>
        <location evidence="1">Cytoplasm</location>
    </subcellularLocation>
</comment>
<keyword evidence="10" id="KW-1185">Reference proteome</keyword>
<dbReference type="Gene3D" id="3.30.40.10">
    <property type="entry name" value="Zinc/RING finger domain, C3HC4 (zinc finger)"/>
    <property type="match status" value="2"/>
</dbReference>
<feature type="compositionally biased region" description="Basic and acidic residues" evidence="7">
    <location>
        <begin position="423"/>
        <end position="432"/>
    </location>
</feature>
<dbReference type="EMBL" id="ASPP01026252">
    <property type="protein sequence ID" value="ETO07335.1"/>
    <property type="molecule type" value="Genomic_DNA"/>
</dbReference>
<dbReference type="SUPFAM" id="SSF49599">
    <property type="entry name" value="TRAF domain-like"/>
    <property type="match status" value="1"/>
</dbReference>
<feature type="domain" description="TRAF-type" evidence="8">
    <location>
        <begin position="132"/>
        <end position="181"/>
    </location>
</feature>
<feature type="region of interest" description="Disordered" evidence="7">
    <location>
        <begin position="423"/>
        <end position="442"/>
    </location>
</feature>
<dbReference type="GO" id="GO:0005737">
    <property type="term" value="C:cytoplasm"/>
    <property type="evidence" value="ECO:0007669"/>
    <property type="project" value="UniProtKB-SubCell"/>
</dbReference>
<reference evidence="9 10" key="1">
    <citation type="journal article" date="2013" name="Curr. Biol.">
        <title>The Genome of the Foraminiferan Reticulomyxa filosa.</title>
        <authorList>
            <person name="Glockner G."/>
            <person name="Hulsmann N."/>
            <person name="Schleicher M."/>
            <person name="Noegel A.A."/>
            <person name="Eichinger L."/>
            <person name="Gallinger C."/>
            <person name="Pawlowski J."/>
            <person name="Sierra R."/>
            <person name="Euteneuer U."/>
            <person name="Pillet L."/>
            <person name="Moustafa A."/>
            <person name="Platzer M."/>
            <person name="Groth M."/>
            <person name="Szafranski K."/>
            <person name="Schliwa M."/>
        </authorList>
    </citation>
    <scope>NUCLEOTIDE SEQUENCE [LARGE SCALE GENOMIC DNA]</scope>
</reference>
<dbReference type="OMA" id="IERDEIC"/>
<dbReference type="Proteomes" id="UP000023152">
    <property type="component" value="Unassembled WGS sequence"/>
</dbReference>
<accession>X6M2V5</accession>
<dbReference type="GO" id="GO:0008270">
    <property type="term" value="F:zinc ion binding"/>
    <property type="evidence" value="ECO:0007669"/>
    <property type="project" value="UniProtKB-KW"/>
</dbReference>
<dbReference type="InterPro" id="IPR049548">
    <property type="entry name" value="Sina-like_RING"/>
</dbReference>
<dbReference type="PANTHER" id="PTHR23059">
    <property type="entry name" value="CYSTEINE AND HISTIDINE-RICH PROTEIN 1"/>
    <property type="match status" value="1"/>
</dbReference>
<keyword evidence="4 6" id="KW-0863">Zinc-finger</keyword>
<dbReference type="OrthoDB" id="10062218at2759"/>
<evidence type="ECO:0000256" key="6">
    <source>
        <dbReference type="PROSITE-ProRule" id="PRU00207"/>
    </source>
</evidence>
<evidence type="ECO:0000313" key="9">
    <source>
        <dbReference type="EMBL" id="ETO07335.1"/>
    </source>
</evidence>
<evidence type="ECO:0000256" key="5">
    <source>
        <dbReference type="ARBA" id="ARBA00022833"/>
    </source>
</evidence>
<sequence length="505" mass="58448">MANENKDNGGNLSQPVSCSDTNETVDSMVENGVGVEKKKRDQRNLTNQKLVDAIAMEELECVICKELPSNHIYQCLNGHFLCRQCNKQLTKTEKKTHTHIYKKKKKRIRESKNSICPVCRVRVSRRAPARNHLAEKYLASLEMPCINEPCKAKFQFAFLKQHIEQECKYRMTVCRYEPLGCDWKGLAKDRSKHDCKTKGLPASQLLTQVVAKKMRENDEREKIKQTDSKYVEISKIWESRCRNIVTRDVILEAVNSQLSKTKQNKTKIMQICFSISSNGFILWTVHTYTHMYGQAFDNEGIIYSRPFHALHYCWFVEIKQIKEKNENKNGTDHARLKLRLVLEKRSELRHRLLLHVCVLRGPDTVHSFYPISFECEFTRKDTQSQWVDLTAIGNVSAFIESMSNETNLRIVLIDKRRGDVSHSFRADEERGTSESSFEVDDYSDAESVYSDASNTGSESRTDAFLQGNKSALKEAYCFVALIVFERFSIQPKTFLAYKTYFVMAR</sequence>
<dbReference type="InterPro" id="IPR013083">
    <property type="entry name" value="Znf_RING/FYVE/PHD"/>
</dbReference>
<dbReference type="InterPro" id="IPR039338">
    <property type="entry name" value="ZFTRAF1"/>
</dbReference>
<dbReference type="AlphaFoldDB" id="X6M2V5"/>
<evidence type="ECO:0000256" key="4">
    <source>
        <dbReference type="ARBA" id="ARBA00022771"/>
    </source>
</evidence>
<evidence type="ECO:0000256" key="2">
    <source>
        <dbReference type="ARBA" id="ARBA00022490"/>
    </source>
</evidence>
<dbReference type="PROSITE" id="PS50145">
    <property type="entry name" value="ZF_TRAF"/>
    <property type="match status" value="1"/>
</dbReference>
<organism evidence="9 10">
    <name type="scientific">Reticulomyxa filosa</name>
    <dbReference type="NCBI Taxonomy" id="46433"/>
    <lineage>
        <taxon>Eukaryota</taxon>
        <taxon>Sar</taxon>
        <taxon>Rhizaria</taxon>
        <taxon>Retaria</taxon>
        <taxon>Foraminifera</taxon>
        <taxon>Monothalamids</taxon>
        <taxon>Reticulomyxidae</taxon>
        <taxon>Reticulomyxa</taxon>
    </lineage>
</organism>
<dbReference type="PANTHER" id="PTHR23059:SF4">
    <property type="entry name" value="ZINC FINGER TRAF-TYPE-CONTAINING PROTEIN 1"/>
    <property type="match status" value="1"/>
</dbReference>
<keyword evidence="3 6" id="KW-0479">Metal-binding</keyword>
<dbReference type="GO" id="GO:0005634">
    <property type="term" value="C:nucleus"/>
    <property type="evidence" value="ECO:0007669"/>
    <property type="project" value="TreeGrafter"/>
</dbReference>
<proteinExistence type="predicted"/>
<evidence type="ECO:0000256" key="7">
    <source>
        <dbReference type="SAM" id="MobiDB-lite"/>
    </source>
</evidence>
<keyword evidence="5 6" id="KW-0862">Zinc</keyword>
<comment type="caution">
    <text evidence="9">The sequence shown here is derived from an EMBL/GenBank/DDBJ whole genome shotgun (WGS) entry which is preliminary data.</text>
</comment>
<dbReference type="InterPro" id="IPR001293">
    <property type="entry name" value="Znf_TRAF"/>
</dbReference>
<feature type="region of interest" description="Disordered" evidence="7">
    <location>
        <begin position="1"/>
        <end position="20"/>
    </location>
</feature>
<dbReference type="SUPFAM" id="SSF57850">
    <property type="entry name" value="RING/U-box"/>
    <property type="match status" value="1"/>
</dbReference>
<evidence type="ECO:0000256" key="3">
    <source>
        <dbReference type="ARBA" id="ARBA00022723"/>
    </source>
</evidence>
<keyword evidence="2" id="KW-0963">Cytoplasm</keyword>
<evidence type="ECO:0000313" key="10">
    <source>
        <dbReference type="Proteomes" id="UP000023152"/>
    </source>
</evidence>
<evidence type="ECO:0000256" key="1">
    <source>
        <dbReference type="ARBA" id="ARBA00004496"/>
    </source>
</evidence>
<protein>
    <recommendedName>
        <fullName evidence="8">TRAF-type domain-containing protein</fullName>
    </recommendedName>
</protein>
<name>X6M2V5_RETFI</name>
<dbReference type="Pfam" id="PF21362">
    <property type="entry name" value="Sina_RING"/>
    <property type="match status" value="1"/>
</dbReference>